<keyword evidence="3" id="KW-0479">Metal-binding</keyword>
<dbReference type="STRING" id="945553.A0A0D2MX05"/>
<keyword evidence="5" id="KW-0227">DNA damage</keyword>
<dbReference type="InterPro" id="IPR013083">
    <property type="entry name" value="Znf_RING/FYVE/PHD"/>
</dbReference>
<keyword evidence="9" id="KW-0862">Zinc</keyword>
<evidence type="ECO:0000256" key="6">
    <source>
        <dbReference type="ARBA" id="ARBA00022771"/>
    </source>
</evidence>
<dbReference type="CDD" id="cd18793">
    <property type="entry name" value="SF2_C_SNF"/>
    <property type="match status" value="1"/>
</dbReference>
<dbReference type="PROSITE" id="PS00518">
    <property type="entry name" value="ZF_RING_1"/>
    <property type="match status" value="1"/>
</dbReference>
<keyword evidence="8" id="KW-0347">Helicase</keyword>
<evidence type="ECO:0000256" key="9">
    <source>
        <dbReference type="ARBA" id="ARBA00022833"/>
    </source>
</evidence>
<dbReference type="SMART" id="SM00487">
    <property type="entry name" value="DEXDc"/>
    <property type="match status" value="1"/>
</dbReference>
<keyword evidence="12" id="KW-0539">Nucleus</keyword>
<feature type="compositionally biased region" description="Polar residues" evidence="14">
    <location>
        <begin position="60"/>
        <end position="75"/>
    </location>
</feature>
<dbReference type="OMA" id="KVEPWSN"/>
<dbReference type="GO" id="GO:0004386">
    <property type="term" value="F:helicase activity"/>
    <property type="evidence" value="ECO:0007669"/>
    <property type="project" value="UniProtKB-KW"/>
</dbReference>
<dbReference type="InterPro" id="IPR027417">
    <property type="entry name" value="P-loop_NTPase"/>
</dbReference>
<keyword evidence="11" id="KW-0234">DNA repair</keyword>
<dbReference type="Gene3D" id="3.40.50.300">
    <property type="entry name" value="P-loop containing nucleotide triphosphate hydrolases"/>
    <property type="match status" value="1"/>
</dbReference>
<dbReference type="GO" id="GO:0005524">
    <property type="term" value="F:ATP binding"/>
    <property type="evidence" value="ECO:0007669"/>
    <property type="project" value="UniProtKB-KW"/>
</dbReference>
<dbReference type="SUPFAM" id="SSF52540">
    <property type="entry name" value="P-loop containing nucleoside triphosphate hydrolases"/>
    <property type="match status" value="2"/>
</dbReference>
<evidence type="ECO:0000259" key="16">
    <source>
        <dbReference type="PROSITE" id="PS51192"/>
    </source>
</evidence>
<dbReference type="PANTHER" id="PTHR45626">
    <property type="entry name" value="TRANSCRIPTION TERMINATION FACTOR 2-RELATED"/>
    <property type="match status" value="1"/>
</dbReference>
<evidence type="ECO:0000256" key="10">
    <source>
        <dbReference type="ARBA" id="ARBA00022840"/>
    </source>
</evidence>
<dbReference type="SUPFAM" id="SSF57850">
    <property type="entry name" value="RING/U-box"/>
    <property type="match status" value="1"/>
</dbReference>
<evidence type="ECO:0000256" key="12">
    <source>
        <dbReference type="ARBA" id="ARBA00023242"/>
    </source>
</evidence>
<gene>
    <name evidence="18" type="ORF">HYPSUDRAFT_33995</name>
</gene>
<evidence type="ECO:0000256" key="13">
    <source>
        <dbReference type="PROSITE-ProRule" id="PRU00175"/>
    </source>
</evidence>
<protein>
    <recommendedName>
        <fullName evidence="20">DNA repair protein RAD5</fullName>
    </recommendedName>
</protein>
<dbReference type="InterPro" id="IPR050628">
    <property type="entry name" value="SNF2_RAD54_helicase_TF"/>
</dbReference>
<organism evidence="18 19">
    <name type="scientific">Hypholoma sublateritium (strain FD-334 SS-4)</name>
    <dbReference type="NCBI Taxonomy" id="945553"/>
    <lineage>
        <taxon>Eukaryota</taxon>
        <taxon>Fungi</taxon>
        <taxon>Dikarya</taxon>
        <taxon>Basidiomycota</taxon>
        <taxon>Agaricomycotina</taxon>
        <taxon>Agaricomycetes</taxon>
        <taxon>Agaricomycetidae</taxon>
        <taxon>Agaricales</taxon>
        <taxon>Agaricineae</taxon>
        <taxon>Strophariaceae</taxon>
        <taxon>Hypholoma</taxon>
    </lineage>
</organism>
<dbReference type="Gene3D" id="3.30.40.10">
    <property type="entry name" value="Zinc/RING finger domain, C3HC4 (zinc finger)"/>
    <property type="match status" value="1"/>
</dbReference>
<dbReference type="Proteomes" id="UP000054270">
    <property type="component" value="Unassembled WGS sequence"/>
</dbReference>
<keyword evidence="6 13" id="KW-0863">Zinc-finger</keyword>
<dbReference type="Pfam" id="PF00271">
    <property type="entry name" value="Helicase_C"/>
    <property type="match status" value="1"/>
</dbReference>
<dbReference type="AlphaFoldDB" id="A0A0D2MX05"/>
<dbReference type="PROSITE" id="PS51194">
    <property type="entry name" value="HELICASE_CTER"/>
    <property type="match status" value="1"/>
</dbReference>
<dbReference type="InterPro" id="IPR038718">
    <property type="entry name" value="SNF2-like_sf"/>
</dbReference>
<dbReference type="PANTHER" id="PTHR45626:SF22">
    <property type="entry name" value="DNA REPAIR PROTEIN RAD5"/>
    <property type="match status" value="1"/>
</dbReference>
<feature type="region of interest" description="Disordered" evidence="14">
    <location>
        <begin position="206"/>
        <end position="229"/>
    </location>
</feature>
<dbReference type="InterPro" id="IPR001650">
    <property type="entry name" value="Helicase_C-like"/>
</dbReference>
<proteinExistence type="inferred from homology"/>
<dbReference type="GO" id="GO:0008270">
    <property type="term" value="F:zinc ion binding"/>
    <property type="evidence" value="ECO:0007669"/>
    <property type="project" value="UniProtKB-KW"/>
</dbReference>
<dbReference type="SMART" id="SM00910">
    <property type="entry name" value="HIRAN"/>
    <property type="match status" value="1"/>
</dbReference>
<dbReference type="GO" id="GO:0006281">
    <property type="term" value="P:DNA repair"/>
    <property type="evidence" value="ECO:0007669"/>
    <property type="project" value="UniProtKB-KW"/>
</dbReference>
<evidence type="ECO:0000256" key="3">
    <source>
        <dbReference type="ARBA" id="ARBA00022723"/>
    </source>
</evidence>
<feature type="compositionally biased region" description="Acidic residues" evidence="14">
    <location>
        <begin position="21"/>
        <end position="40"/>
    </location>
</feature>
<feature type="domain" description="RING-type" evidence="15">
    <location>
        <begin position="885"/>
        <end position="930"/>
    </location>
</feature>
<evidence type="ECO:0000259" key="15">
    <source>
        <dbReference type="PROSITE" id="PS50089"/>
    </source>
</evidence>
<evidence type="ECO:0000313" key="19">
    <source>
        <dbReference type="Proteomes" id="UP000054270"/>
    </source>
</evidence>
<evidence type="ECO:0000256" key="5">
    <source>
        <dbReference type="ARBA" id="ARBA00022763"/>
    </source>
</evidence>
<dbReference type="GO" id="GO:0016818">
    <property type="term" value="F:hydrolase activity, acting on acid anhydrides, in phosphorus-containing anhydrides"/>
    <property type="evidence" value="ECO:0007669"/>
    <property type="project" value="InterPro"/>
</dbReference>
<dbReference type="InterPro" id="IPR049730">
    <property type="entry name" value="SNF2/RAD54-like_C"/>
</dbReference>
<dbReference type="InterPro" id="IPR000330">
    <property type="entry name" value="SNF2_N"/>
</dbReference>
<evidence type="ECO:0008006" key="20">
    <source>
        <dbReference type="Google" id="ProtNLM"/>
    </source>
</evidence>
<dbReference type="SMART" id="SM00184">
    <property type="entry name" value="RING"/>
    <property type="match status" value="1"/>
</dbReference>
<feature type="compositionally biased region" description="Polar residues" evidence="14">
    <location>
        <begin position="90"/>
        <end position="102"/>
    </location>
</feature>
<accession>A0A0D2MX05</accession>
<dbReference type="InterPro" id="IPR014905">
    <property type="entry name" value="HIRAN"/>
</dbReference>
<keyword evidence="19" id="KW-1185">Reference proteome</keyword>
<dbReference type="Pfam" id="PF08797">
    <property type="entry name" value="HIRAN"/>
    <property type="match status" value="1"/>
</dbReference>
<dbReference type="OrthoDB" id="448448at2759"/>
<keyword evidence="10" id="KW-0067">ATP-binding</keyword>
<keyword evidence="7" id="KW-0378">Hydrolase</keyword>
<dbReference type="PROSITE" id="PS50089">
    <property type="entry name" value="ZF_RING_2"/>
    <property type="match status" value="1"/>
</dbReference>
<dbReference type="GO" id="GO:0003676">
    <property type="term" value="F:nucleic acid binding"/>
    <property type="evidence" value="ECO:0007669"/>
    <property type="project" value="InterPro"/>
</dbReference>
<dbReference type="SMART" id="SM00490">
    <property type="entry name" value="HELICc"/>
    <property type="match status" value="1"/>
</dbReference>
<evidence type="ECO:0000256" key="2">
    <source>
        <dbReference type="ARBA" id="ARBA00007025"/>
    </source>
</evidence>
<dbReference type="Pfam" id="PF00097">
    <property type="entry name" value="zf-C3HC4"/>
    <property type="match status" value="1"/>
</dbReference>
<sequence>MTGPKESIPTEPPPDPFFLGSDDEDDGSRDVDMAYEEELLSDIVVDHPTTAGGNPRRSPSIPQTPRESSSRSSPMIQKLFLDDVDDDDQITTLSTIPTPQKRQASEAGDSDIEIIEKPSGFPHRKKTASARLNGKSKREESPGTPAPVSKRRRVSPVQATVDAPRVPASDFQPTYLGEIVVPNAWSNVSGRGYIKPNDLVVIKRDEDEPVPGPSKAMPANNAKEKKSDKKQITLATMLKPQPSKPSRKKKTDTIVRLVNTKGFEFGRLPTEVSWWISKLLELGMVEIQAVMTDCPERLTTGIGLIVTMRIYIAAAAFEPLKSSGQSENTTPMGFNEGTETHEESYLRERKNAILRLFEVVGLKPQAGANVKADQYDSKAQEDALKKMAGRTSKKVKEIVGDGEEIEVDAVEDLSKNEIETIYSKAQHNDQHLGVMEPGPSFRLTLREYQKQALFWMNSLETGAMDAREASSMHPLWSEYCFPLESVTDGKMIDLTADEKLFYFNPYSGELSLTFPKAERNCRGGILADAMGMGKTIMLSALIQTSHVTPEDNTSAPSKAKQLRLDSAFKPIAHRRGKLSRAPSATLIVAPTSLLNQWSEELTRSSKEGTFDILLWHGQNRLQLESLIDDTEGKDRKMKIIITSYGVLASEHAKSHSPVFDIHWLRVILDEAHACKSRTSKTAKAVYALSASRRWAVTGTPIVNRLEDLYSLLKFLDFKPWSEFAFFRSFITLPFIARDPKAIEIVQIILESILLRREKTMTDRDGNRIVDLPPKEIVVEELEFSPIERKIYDSIYDSAKANFEQLDAQGLLSKNFTHILAMLMRLRRAVLHPSLVLTTGEERAMSPEKNGKVDVNDLVKHFAEGERSTFAEEFVANLNGDDNRECPICFNEMEVAMIVPQCMHQFCKDCIISHIGLCERKSYEPTCPSCSVGPITTNELVEVIRQDKNSSSGELPVVLRKNNFQSSTKLDALIQNLRKLKAQDPCFRAVVFSQFTSFLDLIQIALEREEFEQYRFDGTMDIKKKGAAISGFKDASSTPKVLVVSLKAGGVGLNLTVANHVFMMDCWWNSAVENQAIDRVHRIGQDKTVYVKHFIISKTIENRILRIQKRKTAIVNEAFRGSGKTDTESIQNLKIMFGDD</sequence>
<dbReference type="InterPro" id="IPR014001">
    <property type="entry name" value="Helicase_ATP-bd"/>
</dbReference>
<evidence type="ECO:0000256" key="11">
    <source>
        <dbReference type="ARBA" id="ARBA00023204"/>
    </source>
</evidence>
<feature type="domain" description="Helicase ATP-binding" evidence="16">
    <location>
        <begin position="515"/>
        <end position="718"/>
    </location>
</feature>
<evidence type="ECO:0000256" key="7">
    <source>
        <dbReference type="ARBA" id="ARBA00022801"/>
    </source>
</evidence>
<dbReference type="EMBL" id="KN817521">
    <property type="protein sequence ID" value="KJA28563.1"/>
    <property type="molecule type" value="Genomic_DNA"/>
</dbReference>
<evidence type="ECO:0000256" key="8">
    <source>
        <dbReference type="ARBA" id="ARBA00022806"/>
    </source>
</evidence>
<feature type="domain" description="Helicase C-terminal" evidence="17">
    <location>
        <begin position="971"/>
        <end position="1133"/>
    </location>
</feature>
<dbReference type="PROSITE" id="PS51192">
    <property type="entry name" value="HELICASE_ATP_BIND_1"/>
    <property type="match status" value="1"/>
</dbReference>
<reference evidence="19" key="1">
    <citation type="submission" date="2014-04" db="EMBL/GenBank/DDBJ databases">
        <title>Evolutionary Origins and Diversification of the Mycorrhizal Mutualists.</title>
        <authorList>
            <consortium name="DOE Joint Genome Institute"/>
            <consortium name="Mycorrhizal Genomics Consortium"/>
            <person name="Kohler A."/>
            <person name="Kuo A."/>
            <person name="Nagy L.G."/>
            <person name="Floudas D."/>
            <person name="Copeland A."/>
            <person name="Barry K.W."/>
            <person name="Cichocki N."/>
            <person name="Veneault-Fourrey C."/>
            <person name="LaButti K."/>
            <person name="Lindquist E.A."/>
            <person name="Lipzen A."/>
            <person name="Lundell T."/>
            <person name="Morin E."/>
            <person name="Murat C."/>
            <person name="Riley R."/>
            <person name="Ohm R."/>
            <person name="Sun H."/>
            <person name="Tunlid A."/>
            <person name="Henrissat B."/>
            <person name="Grigoriev I.V."/>
            <person name="Hibbett D.S."/>
            <person name="Martin F."/>
        </authorList>
    </citation>
    <scope>NUCLEOTIDE SEQUENCE [LARGE SCALE GENOMIC DNA]</scope>
    <source>
        <strain evidence="19">FD-334 SS-4</strain>
    </source>
</reference>
<dbReference type="InterPro" id="IPR018957">
    <property type="entry name" value="Znf_C3HC4_RING-type"/>
</dbReference>
<dbReference type="GO" id="GO:0005634">
    <property type="term" value="C:nucleus"/>
    <property type="evidence" value="ECO:0007669"/>
    <property type="project" value="UniProtKB-SubCell"/>
</dbReference>
<dbReference type="GO" id="GO:0008094">
    <property type="term" value="F:ATP-dependent activity, acting on DNA"/>
    <property type="evidence" value="ECO:0007669"/>
    <property type="project" value="TreeGrafter"/>
</dbReference>
<name>A0A0D2MX05_HYPSF</name>
<evidence type="ECO:0000256" key="4">
    <source>
        <dbReference type="ARBA" id="ARBA00022741"/>
    </source>
</evidence>
<dbReference type="Gene3D" id="3.40.50.10810">
    <property type="entry name" value="Tandem AAA-ATPase domain"/>
    <property type="match status" value="1"/>
</dbReference>
<comment type="similarity">
    <text evidence="2">Belongs to the SNF2/RAD54 helicase family.</text>
</comment>
<dbReference type="InterPro" id="IPR017907">
    <property type="entry name" value="Znf_RING_CS"/>
</dbReference>
<feature type="region of interest" description="Disordered" evidence="14">
    <location>
        <begin position="1"/>
        <end position="165"/>
    </location>
</feature>
<evidence type="ECO:0000313" key="18">
    <source>
        <dbReference type="EMBL" id="KJA28563.1"/>
    </source>
</evidence>
<dbReference type="Pfam" id="PF00176">
    <property type="entry name" value="SNF2-rel_dom"/>
    <property type="match status" value="1"/>
</dbReference>
<dbReference type="InterPro" id="IPR001841">
    <property type="entry name" value="Znf_RING"/>
</dbReference>
<keyword evidence="4" id="KW-0547">Nucleotide-binding</keyword>
<evidence type="ECO:0000259" key="17">
    <source>
        <dbReference type="PROSITE" id="PS51194"/>
    </source>
</evidence>
<evidence type="ECO:0000256" key="1">
    <source>
        <dbReference type="ARBA" id="ARBA00004123"/>
    </source>
</evidence>
<evidence type="ECO:0000256" key="14">
    <source>
        <dbReference type="SAM" id="MobiDB-lite"/>
    </source>
</evidence>
<dbReference type="CDD" id="cd18008">
    <property type="entry name" value="DEXDc_SHPRH-like"/>
    <property type="match status" value="1"/>
</dbReference>
<comment type="subcellular location">
    <subcellularLocation>
        <location evidence="1">Nucleus</location>
    </subcellularLocation>
</comment>